<keyword evidence="3" id="KW-1185">Reference proteome</keyword>
<feature type="coiled-coil region" evidence="1">
    <location>
        <begin position="38"/>
        <end position="65"/>
    </location>
</feature>
<comment type="caution">
    <text evidence="2">The sequence shown here is derived from an EMBL/GenBank/DDBJ whole genome shotgun (WGS) entry which is preliminary data.</text>
</comment>
<keyword evidence="1" id="KW-0175">Coiled coil</keyword>
<organism evidence="2 3">
    <name type="scientific">Symbiodinium microadriaticum</name>
    <name type="common">Dinoflagellate</name>
    <name type="synonym">Zooxanthella microadriatica</name>
    <dbReference type="NCBI Taxonomy" id="2951"/>
    <lineage>
        <taxon>Eukaryota</taxon>
        <taxon>Sar</taxon>
        <taxon>Alveolata</taxon>
        <taxon>Dinophyceae</taxon>
        <taxon>Suessiales</taxon>
        <taxon>Symbiodiniaceae</taxon>
        <taxon>Symbiodinium</taxon>
    </lineage>
</organism>
<evidence type="ECO:0000313" key="2">
    <source>
        <dbReference type="EMBL" id="OLP99144.1"/>
    </source>
</evidence>
<dbReference type="EMBL" id="LSRX01000373">
    <property type="protein sequence ID" value="OLP99144.1"/>
    <property type="molecule type" value="Genomic_DNA"/>
</dbReference>
<dbReference type="Proteomes" id="UP000186817">
    <property type="component" value="Unassembled WGS sequence"/>
</dbReference>
<evidence type="ECO:0000313" key="3">
    <source>
        <dbReference type="Proteomes" id="UP000186817"/>
    </source>
</evidence>
<accession>A0A1Q9DVF8</accession>
<dbReference type="OrthoDB" id="67924at2759"/>
<proteinExistence type="predicted"/>
<evidence type="ECO:0000256" key="1">
    <source>
        <dbReference type="SAM" id="Coils"/>
    </source>
</evidence>
<gene>
    <name evidence="2" type="ORF">AK812_SmicGene18356</name>
</gene>
<name>A0A1Q9DVF8_SYMMI</name>
<reference evidence="2 3" key="1">
    <citation type="submission" date="2016-02" db="EMBL/GenBank/DDBJ databases">
        <title>Genome analysis of coral dinoflagellate symbionts highlights evolutionary adaptations to a symbiotic lifestyle.</title>
        <authorList>
            <person name="Aranda M."/>
            <person name="Li Y."/>
            <person name="Liew Y.J."/>
            <person name="Baumgarten S."/>
            <person name="Simakov O."/>
            <person name="Wilson M."/>
            <person name="Piel J."/>
            <person name="Ashoor H."/>
            <person name="Bougouffa S."/>
            <person name="Bajic V.B."/>
            <person name="Ryu T."/>
            <person name="Ravasi T."/>
            <person name="Bayer T."/>
            <person name="Micklem G."/>
            <person name="Kim H."/>
            <person name="Bhak J."/>
            <person name="Lajeunesse T.C."/>
            <person name="Voolstra C.R."/>
        </authorList>
    </citation>
    <scope>NUCLEOTIDE SEQUENCE [LARGE SCALE GENOMIC DNA]</scope>
    <source>
        <strain evidence="2 3">CCMP2467</strain>
    </source>
</reference>
<dbReference type="AlphaFoldDB" id="A0A1Q9DVF8"/>
<protein>
    <submittedName>
        <fullName evidence="2">Uncharacterized protein</fullName>
    </submittedName>
</protein>
<sequence>MMRDVGADEGAAEDKDGAMMVMVMTVDDDDVEAGSHPKALTKEDLDAMRDELEELKRKYNMKEPERAFMDEAMRDELEELKRKYNMKEPERAFMDEVKTWEMERLDPNSHRSVDPKRFHISANGGKKFNNDEANKCGNYNVLLQGCDTALYDAECSWDKSHEALILRIFRLSTGPETSSSRVGHFHMR</sequence>